<dbReference type="GO" id="GO:0003677">
    <property type="term" value="F:DNA binding"/>
    <property type="evidence" value="ECO:0007669"/>
    <property type="project" value="UniProtKB-KW"/>
</dbReference>
<dbReference type="AlphaFoldDB" id="A0A834U207"/>
<protein>
    <submittedName>
        <fullName evidence="1">Homeobox protein BEL1-like protein</fullName>
    </submittedName>
</protein>
<keyword evidence="1" id="KW-0371">Homeobox</keyword>
<evidence type="ECO:0000313" key="2">
    <source>
        <dbReference type="Proteomes" id="UP000634136"/>
    </source>
</evidence>
<accession>A0A834U207</accession>
<name>A0A834U207_9FABA</name>
<organism evidence="1 2">
    <name type="scientific">Senna tora</name>
    <dbReference type="NCBI Taxonomy" id="362788"/>
    <lineage>
        <taxon>Eukaryota</taxon>
        <taxon>Viridiplantae</taxon>
        <taxon>Streptophyta</taxon>
        <taxon>Embryophyta</taxon>
        <taxon>Tracheophyta</taxon>
        <taxon>Spermatophyta</taxon>
        <taxon>Magnoliopsida</taxon>
        <taxon>eudicotyledons</taxon>
        <taxon>Gunneridae</taxon>
        <taxon>Pentapetalae</taxon>
        <taxon>rosids</taxon>
        <taxon>fabids</taxon>
        <taxon>Fabales</taxon>
        <taxon>Fabaceae</taxon>
        <taxon>Caesalpinioideae</taxon>
        <taxon>Cassia clade</taxon>
        <taxon>Senna</taxon>
    </lineage>
</organism>
<sequence length="278" mass="30381">MNPPHEHQSLGTSSFGSVELDFSGGMVSFGGSGNVSLTLGLQQDGGIPKGVSLAFPPAAPSYPHTHTSLLMYQNQKDQIHDSPYSLLDNQPQNLPYTHLVGSHSHLLHHLQASSSTAIICGKRNSEFDGRKKCSLLCDTNSGMFLKAFPSPGVKTRHERSEQQNPMKLIWSSSLLCHSRWIAASALLSQASLKQSDIVKIKTIAKNRGKSTNGPDLVKTKFFGLNRFVEPYYAPHFSGLIPELDVVLSLFPELGRRGDSKDYVAELRLVGANLLRLSS</sequence>
<proteinExistence type="predicted"/>
<reference evidence="1" key="1">
    <citation type="submission" date="2020-09" db="EMBL/GenBank/DDBJ databases">
        <title>Genome-Enabled Discovery of Anthraquinone Biosynthesis in Senna tora.</title>
        <authorList>
            <person name="Kang S.-H."/>
            <person name="Pandey R.P."/>
            <person name="Lee C.-M."/>
            <person name="Sim J.-S."/>
            <person name="Jeong J.-T."/>
            <person name="Choi B.-S."/>
            <person name="Jung M."/>
            <person name="Ginzburg D."/>
            <person name="Zhao K."/>
            <person name="Won S.Y."/>
            <person name="Oh T.-J."/>
            <person name="Yu Y."/>
            <person name="Kim N.-H."/>
            <person name="Lee O.R."/>
            <person name="Lee T.-H."/>
            <person name="Bashyal P."/>
            <person name="Kim T.-S."/>
            <person name="Lee W.-H."/>
            <person name="Kawkins C."/>
            <person name="Kim C.-K."/>
            <person name="Kim J.S."/>
            <person name="Ahn B.O."/>
            <person name="Rhee S.Y."/>
            <person name="Sohng J.K."/>
        </authorList>
    </citation>
    <scope>NUCLEOTIDE SEQUENCE</scope>
    <source>
        <tissue evidence="1">Leaf</tissue>
    </source>
</reference>
<comment type="caution">
    <text evidence="1">The sequence shown here is derived from an EMBL/GenBank/DDBJ whole genome shotgun (WGS) entry which is preliminary data.</text>
</comment>
<keyword evidence="2" id="KW-1185">Reference proteome</keyword>
<dbReference type="Proteomes" id="UP000634136">
    <property type="component" value="Unassembled WGS sequence"/>
</dbReference>
<keyword evidence="1" id="KW-0238">DNA-binding</keyword>
<evidence type="ECO:0000313" key="1">
    <source>
        <dbReference type="EMBL" id="KAF7828239.1"/>
    </source>
</evidence>
<gene>
    <name evidence="1" type="ORF">G2W53_019403</name>
</gene>
<dbReference type="EMBL" id="JAAIUW010000006">
    <property type="protein sequence ID" value="KAF7828239.1"/>
    <property type="molecule type" value="Genomic_DNA"/>
</dbReference>